<evidence type="ECO:0000256" key="5">
    <source>
        <dbReference type="ARBA" id="ARBA00022448"/>
    </source>
</evidence>
<keyword evidence="10" id="KW-1003">Cell membrane</keyword>
<name>A0A1M6LAY7_9FIRM</name>
<organism evidence="12 13">
    <name type="scientific">Tepidibacter formicigenes DSM 15518</name>
    <dbReference type="NCBI Taxonomy" id="1123349"/>
    <lineage>
        <taxon>Bacteria</taxon>
        <taxon>Bacillati</taxon>
        <taxon>Bacillota</taxon>
        <taxon>Clostridia</taxon>
        <taxon>Peptostreptococcales</taxon>
        <taxon>Peptostreptococcaceae</taxon>
        <taxon>Tepidibacter</taxon>
    </lineage>
</organism>
<evidence type="ECO:0000256" key="7">
    <source>
        <dbReference type="ARBA" id="ARBA00022729"/>
    </source>
</evidence>
<comment type="function">
    <text evidence="10">Involved in the system for phosphate transport across the cytoplasmic membrane.</text>
</comment>
<dbReference type="NCBIfam" id="TIGR02136">
    <property type="entry name" value="ptsS_2"/>
    <property type="match status" value="1"/>
</dbReference>
<evidence type="ECO:0000256" key="3">
    <source>
        <dbReference type="ARBA" id="ARBA00008725"/>
    </source>
</evidence>
<dbReference type="Proteomes" id="UP000242497">
    <property type="component" value="Unassembled WGS sequence"/>
</dbReference>
<evidence type="ECO:0000256" key="2">
    <source>
        <dbReference type="ARBA" id="ARBA00004193"/>
    </source>
</evidence>
<evidence type="ECO:0000259" key="11">
    <source>
        <dbReference type="Pfam" id="PF12849"/>
    </source>
</evidence>
<proteinExistence type="inferred from homology"/>
<evidence type="ECO:0000256" key="1">
    <source>
        <dbReference type="ARBA" id="ARBA00002841"/>
    </source>
</evidence>
<dbReference type="InterPro" id="IPR011862">
    <property type="entry name" value="Phos-bd"/>
</dbReference>
<dbReference type="FunFam" id="3.40.190.10:FF:000055">
    <property type="entry name" value="Phosphate ABC transporter, phosphate-binding protein"/>
    <property type="match status" value="1"/>
</dbReference>
<evidence type="ECO:0000256" key="6">
    <source>
        <dbReference type="ARBA" id="ARBA00022592"/>
    </source>
</evidence>
<comment type="function">
    <text evidence="1">Part of the ABC transporter complex PstSACB involved in phosphate import.</text>
</comment>
<protein>
    <recommendedName>
        <fullName evidence="10">Phosphate-binding protein</fullName>
    </recommendedName>
</protein>
<keyword evidence="6 10" id="KW-0592">Phosphate transport</keyword>
<evidence type="ECO:0000256" key="9">
    <source>
        <dbReference type="ARBA" id="ARBA00023288"/>
    </source>
</evidence>
<evidence type="ECO:0000256" key="10">
    <source>
        <dbReference type="RuleBase" id="RU367119"/>
    </source>
</evidence>
<evidence type="ECO:0000313" key="12">
    <source>
        <dbReference type="EMBL" id="SHJ68332.1"/>
    </source>
</evidence>
<sequence length="315" mass="34847">MAILKGRIKKILFLGLIGVLSVGILAGCGAKSETSQSGLTGAISIDGSSTVYPISEAVAEEFQKMNPDVKVTVNFSGTGGGFEKFLVKETDINDASRPIKDKEIKKAQESGVEYTELKVAYDGLSVVVNKDNDFIDYLTMEELKKIWEPNSSVKTWKDVRAEWPAEPVKLYGPGSDSGTFEYFTEEVNKEAGAIRVDYTASEDDNVLVNGIAGDKYSLGFFGYAYYIENKDKLKVVPIDSGKGPVEPTPETVENGTYEPLSRPLFIYVNKESMQRPEIKEFVKYYLTEGKELIPEVGYVKLPQSEYDNQLSQIGE</sequence>
<keyword evidence="5 10" id="KW-0813">Transport</keyword>
<dbReference type="GO" id="GO:0042301">
    <property type="term" value="F:phosphate ion binding"/>
    <property type="evidence" value="ECO:0007669"/>
    <property type="project" value="UniProtKB-UniRule"/>
</dbReference>
<dbReference type="Gene3D" id="3.40.190.10">
    <property type="entry name" value="Periplasmic binding protein-like II"/>
    <property type="match status" value="2"/>
</dbReference>
<keyword evidence="9 10" id="KW-0449">Lipoprotein</keyword>
<dbReference type="STRING" id="1123349.SAMN02744037_00597"/>
<feature type="domain" description="PBP" evidence="11">
    <location>
        <begin position="37"/>
        <end position="287"/>
    </location>
</feature>
<reference evidence="13" key="1">
    <citation type="submission" date="2016-11" db="EMBL/GenBank/DDBJ databases">
        <authorList>
            <person name="Varghese N."/>
            <person name="Submissions S."/>
        </authorList>
    </citation>
    <scope>NUCLEOTIDE SEQUENCE [LARGE SCALE GENOMIC DNA]</scope>
    <source>
        <strain evidence="13">DSM 15518</strain>
    </source>
</reference>
<gene>
    <name evidence="12" type="ORF">SAMN02744037_00597</name>
</gene>
<dbReference type="PANTHER" id="PTHR30570:SF1">
    <property type="entry name" value="PHOSPHATE-BINDING PROTEIN PSTS"/>
    <property type="match status" value="1"/>
</dbReference>
<comment type="subunit">
    <text evidence="4 10">The complex is composed of two ATP-binding proteins (PstB), two transmembrane proteins (PstC and PstA) and a solute-binding protein (PstS).</text>
</comment>
<keyword evidence="10" id="KW-0472">Membrane</keyword>
<keyword evidence="7" id="KW-0732">Signal</keyword>
<dbReference type="PROSITE" id="PS51257">
    <property type="entry name" value="PROKAR_LIPOPROTEIN"/>
    <property type="match status" value="1"/>
</dbReference>
<dbReference type="GO" id="GO:0006817">
    <property type="term" value="P:phosphate ion transport"/>
    <property type="evidence" value="ECO:0007669"/>
    <property type="project" value="UniProtKB-UniRule"/>
</dbReference>
<dbReference type="GO" id="GO:0005886">
    <property type="term" value="C:plasma membrane"/>
    <property type="evidence" value="ECO:0007669"/>
    <property type="project" value="UniProtKB-SubCell"/>
</dbReference>
<comment type="similarity">
    <text evidence="3 10">Belongs to the PstS family.</text>
</comment>
<dbReference type="RefSeq" id="WP_084605442.1">
    <property type="nucleotide sequence ID" value="NZ_FRAE01000010.1"/>
</dbReference>
<accession>A0A1M6LAY7</accession>
<comment type="subcellular location">
    <subcellularLocation>
        <location evidence="2 10">Cell membrane</location>
        <topology evidence="2 10">Lipid-anchor</topology>
    </subcellularLocation>
</comment>
<dbReference type="SUPFAM" id="SSF53850">
    <property type="entry name" value="Periplasmic binding protein-like II"/>
    <property type="match status" value="1"/>
</dbReference>
<keyword evidence="8 10" id="KW-0564">Palmitate</keyword>
<dbReference type="AlphaFoldDB" id="A0A1M6LAY7"/>
<evidence type="ECO:0000313" key="13">
    <source>
        <dbReference type="Proteomes" id="UP000242497"/>
    </source>
</evidence>
<dbReference type="OrthoDB" id="9790048at2"/>
<dbReference type="EMBL" id="FRAE01000010">
    <property type="protein sequence ID" value="SHJ68332.1"/>
    <property type="molecule type" value="Genomic_DNA"/>
</dbReference>
<dbReference type="InterPro" id="IPR024370">
    <property type="entry name" value="PBP_domain"/>
</dbReference>
<dbReference type="PANTHER" id="PTHR30570">
    <property type="entry name" value="PERIPLASMIC PHOSPHATE BINDING COMPONENT OF PHOSPHATE ABC TRANSPORTER"/>
    <property type="match status" value="1"/>
</dbReference>
<dbReference type="InterPro" id="IPR050811">
    <property type="entry name" value="Phosphate_ABC_transporter"/>
</dbReference>
<evidence type="ECO:0000256" key="8">
    <source>
        <dbReference type="ARBA" id="ARBA00023139"/>
    </source>
</evidence>
<keyword evidence="13" id="KW-1185">Reference proteome</keyword>
<dbReference type="CDD" id="cd13654">
    <property type="entry name" value="PBP2_phosphate_like_2"/>
    <property type="match status" value="1"/>
</dbReference>
<evidence type="ECO:0000256" key="4">
    <source>
        <dbReference type="ARBA" id="ARBA00011529"/>
    </source>
</evidence>
<dbReference type="Pfam" id="PF12849">
    <property type="entry name" value="PBP_like_2"/>
    <property type="match status" value="1"/>
</dbReference>